<dbReference type="Proteomes" id="UP000257109">
    <property type="component" value="Unassembled WGS sequence"/>
</dbReference>
<reference evidence="1" key="1">
    <citation type="submission" date="2018-05" db="EMBL/GenBank/DDBJ databases">
        <title>Draft genome of Mucuna pruriens seed.</title>
        <authorList>
            <person name="Nnadi N.E."/>
            <person name="Vos R."/>
            <person name="Hasami M.H."/>
            <person name="Devisetty U.K."/>
            <person name="Aguiy J.C."/>
        </authorList>
    </citation>
    <scope>NUCLEOTIDE SEQUENCE [LARGE SCALE GENOMIC DNA]</scope>
    <source>
        <strain evidence="1">JCA_2017</strain>
    </source>
</reference>
<evidence type="ECO:0000313" key="1">
    <source>
        <dbReference type="EMBL" id="RDX61418.1"/>
    </source>
</evidence>
<feature type="non-terminal residue" evidence="1">
    <location>
        <position position="1"/>
    </location>
</feature>
<proteinExistence type="predicted"/>
<gene>
    <name evidence="1" type="ORF">CR513_60351</name>
</gene>
<comment type="caution">
    <text evidence="1">The sequence shown here is derived from an EMBL/GenBank/DDBJ whole genome shotgun (WGS) entry which is preliminary data.</text>
</comment>
<accession>A0A371E5W1</accession>
<keyword evidence="2" id="KW-1185">Reference proteome</keyword>
<protein>
    <submittedName>
        <fullName evidence="1">Uncharacterized protein</fullName>
    </submittedName>
</protein>
<organism evidence="1 2">
    <name type="scientific">Mucuna pruriens</name>
    <name type="common">Velvet bean</name>
    <name type="synonym">Dolichos pruriens</name>
    <dbReference type="NCBI Taxonomy" id="157652"/>
    <lineage>
        <taxon>Eukaryota</taxon>
        <taxon>Viridiplantae</taxon>
        <taxon>Streptophyta</taxon>
        <taxon>Embryophyta</taxon>
        <taxon>Tracheophyta</taxon>
        <taxon>Spermatophyta</taxon>
        <taxon>Magnoliopsida</taxon>
        <taxon>eudicotyledons</taxon>
        <taxon>Gunneridae</taxon>
        <taxon>Pentapetalae</taxon>
        <taxon>rosids</taxon>
        <taxon>fabids</taxon>
        <taxon>Fabales</taxon>
        <taxon>Fabaceae</taxon>
        <taxon>Papilionoideae</taxon>
        <taxon>50 kb inversion clade</taxon>
        <taxon>NPAAA clade</taxon>
        <taxon>indigoferoid/millettioid clade</taxon>
        <taxon>Phaseoleae</taxon>
        <taxon>Mucuna</taxon>
    </lineage>
</organism>
<sequence length="85" mass="9895">MGFLQEGKEDLLAFMDSNYTKEDSNIEFIVNIVDSCQAMWMDNVLRNLNDNLQGQVVDLMTRALKFEAFQKLKKRMIMLDLTEAN</sequence>
<dbReference type="AlphaFoldDB" id="A0A371E5W1"/>
<name>A0A371E5W1_MUCPR</name>
<dbReference type="EMBL" id="QJKJ01016157">
    <property type="protein sequence ID" value="RDX61418.1"/>
    <property type="molecule type" value="Genomic_DNA"/>
</dbReference>
<evidence type="ECO:0000313" key="2">
    <source>
        <dbReference type="Proteomes" id="UP000257109"/>
    </source>
</evidence>